<protein>
    <submittedName>
        <fullName evidence="1">Uncharacterized protein</fullName>
    </submittedName>
</protein>
<keyword evidence="2" id="KW-1185">Reference proteome</keyword>
<proteinExistence type="predicted"/>
<dbReference type="Proteomes" id="UP000499080">
    <property type="component" value="Unassembled WGS sequence"/>
</dbReference>
<organism evidence="1 2">
    <name type="scientific">Araneus ventricosus</name>
    <name type="common">Orbweaver spider</name>
    <name type="synonym">Epeira ventricosa</name>
    <dbReference type="NCBI Taxonomy" id="182803"/>
    <lineage>
        <taxon>Eukaryota</taxon>
        <taxon>Metazoa</taxon>
        <taxon>Ecdysozoa</taxon>
        <taxon>Arthropoda</taxon>
        <taxon>Chelicerata</taxon>
        <taxon>Arachnida</taxon>
        <taxon>Araneae</taxon>
        <taxon>Araneomorphae</taxon>
        <taxon>Entelegynae</taxon>
        <taxon>Araneoidea</taxon>
        <taxon>Araneidae</taxon>
        <taxon>Araneus</taxon>
    </lineage>
</organism>
<dbReference type="EMBL" id="BGPR01018350">
    <property type="protein sequence ID" value="GBN78925.1"/>
    <property type="molecule type" value="Genomic_DNA"/>
</dbReference>
<dbReference type="AlphaFoldDB" id="A0A4Y2RVD8"/>
<dbReference type="PROSITE" id="PS51257">
    <property type="entry name" value="PROKAR_LIPOPROTEIN"/>
    <property type="match status" value="1"/>
</dbReference>
<gene>
    <name evidence="1" type="ORF">AVEN_176332_1</name>
</gene>
<evidence type="ECO:0000313" key="1">
    <source>
        <dbReference type="EMBL" id="GBN78925.1"/>
    </source>
</evidence>
<evidence type="ECO:0000313" key="2">
    <source>
        <dbReference type="Proteomes" id="UP000499080"/>
    </source>
</evidence>
<reference evidence="1 2" key="1">
    <citation type="journal article" date="2019" name="Sci. Rep.">
        <title>Orb-weaving spider Araneus ventricosus genome elucidates the spidroin gene catalogue.</title>
        <authorList>
            <person name="Kono N."/>
            <person name="Nakamura H."/>
            <person name="Ohtoshi R."/>
            <person name="Moran D.A.P."/>
            <person name="Shinohara A."/>
            <person name="Yoshida Y."/>
            <person name="Fujiwara M."/>
            <person name="Mori M."/>
            <person name="Tomita M."/>
            <person name="Arakawa K."/>
        </authorList>
    </citation>
    <scope>NUCLEOTIDE SEQUENCE [LARGE SCALE GENOMIC DNA]</scope>
</reference>
<name>A0A4Y2RVD8_ARAVE</name>
<sequence length="130" mass="15171">MRDINFSILPSFNSHKCLVVTHGSTLISCISENQCLFRFQAHKFSTTTEFDENNPDLNSCRLEIRHDEYKLTDDGSINFRNVPNALVGYFLKEHDRMLQVVRFRTETIETVFSGWEILNYGDLKNGSFKR</sequence>
<accession>A0A4Y2RVD8</accession>
<comment type="caution">
    <text evidence="1">The sequence shown here is derived from an EMBL/GenBank/DDBJ whole genome shotgun (WGS) entry which is preliminary data.</text>
</comment>